<dbReference type="InterPro" id="IPR016040">
    <property type="entry name" value="NAD(P)-bd_dom"/>
</dbReference>
<dbReference type="Proteomes" id="UP000295151">
    <property type="component" value="Unassembled WGS sequence"/>
</dbReference>
<accession>A0A4R7TIP1</accession>
<organism evidence="4 5">
    <name type="scientific">Kribbella voronezhensis</name>
    <dbReference type="NCBI Taxonomy" id="2512212"/>
    <lineage>
        <taxon>Bacteria</taxon>
        <taxon>Bacillati</taxon>
        <taxon>Actinomycetota</taxon>
        <taxon>Actinomycetes</taxon>
        <taxon>Propionibacteriales</taxon>
        <taxon>Kribbellaceae</taxon>
        <taxon>Kribbella</taxon>
    </lineage>
</organism>
<dbReference type="InterPro" id="IPR036291">
    <property type="entry name" value="NAD(P)-bd_dom_sf"/>
</dbReference>
<dbReference type="RefSeq" id="WP_133981143.1">
    <property type="nucleotide sequence ID" value="NZ_SOCE01000001.1"/>
</dbReference>
<evidence type="ECO:0000256" key="2">
    <source>
        <dbReference type="ARBA" id="ARBA00023276"/>
    </source>
</evidence>
<evidence type="ECO:0000313" key="4">
    <source>
        <dbReference type="EMBL" id="TDU91387.1"/>
    </source>
</evidence>
<keyword evidence="5" id="KW-1185">Reference proteome</keyword>
<protein>
    <submittedName>
        <fullName evidence="4">Nucleoside-diphosphate-sugar epimerase</fullName>
    </submittedName>
</protein>
<dbReference type="GO" id="GO:0009523">
    <property type="term" value="C:photosystem II"/>
    <property type="evidence" value="ECO:0007669"/>
    <property type="project" value="UniProtKB-KW"/>
</dbReference>
<dbReference type="PANTHER" id="PTHR47128">
    <property type="match status" value="1"/>
</dbReference>
<name>A0A4R7TIP1_9ACTN</name>
<proteinExistence type="predicted"/>
<sequence length="302" mass="32170">MLLVVGGTGELGGRVVRLLREQQHEVRCLVRATSGTAELQSMGAQVVRGDLTDPASLKAACEGISTVVATATVITRRLAGVRKPSIKEADEIGMASLIDAAEAAGVRRFVYISFPGVDAGIGTPLEHAKLATEKRLERSTLQRVVVRADAFQEVHLAPIGRFDLAAGKVAIIGKGDTKQRWISQDDVAELLAVVAVEADPPTMIVVGGPEAISKNEAVAIAEGFIHRPLKVQRMPRPVARLAIRLLRGPNDALASVFGAGLLQDLHAADWDDEPLLQRGIKPQSASTYLRDQARLLAPAQEG</sequence>
<dbReference type="EMBL" id="SOCE01000001">
    <property type="protein sequence ID" value="TDU91387.1"/>
    <property type="molecule type" value="Genomic_DNA"/>
</dbReference>
<dbReference type="OrthoDB" id="319724at2"/>
<dbReference type="InterPro" id="IPR044256">
    <property type="entry name" value="HCF244-like"/>
</dbReference>
<evidence type="ECO:0000313" key="5">
    <source>
        <dbReference type="Proteomes" id="UP000295151"/>
    </source>
</evidence>
<dbReference type="PANTHER" id="PTHR47128:SF2">
    <property type="entry name" value="PROTEIN HIGH CHLOROPHYLL FLUORESCENCE PHENOTYPE 244, CHLOROPLASTIC"/>
    <property type="match status" value="1"/>
</dbReference>
<comment type="caution">
    <text evidence="4">The sequence shown here is derived from an EMBL/GenBank/DDBJ whole genome shotgun (WGS) entry which is preliminary data.</text>
</comment>
<dbReference type="AlphaFoldDB" id="A0A4R7TIP1"/>
<keyword evidence="2" id="KW-0604">Photosystem II</keyword>
<dbReference type="SUPFAM" id="SSF51735">
    <property type="entry name" value="NAD(P)-binding Rossmann-fold domains"/>
    <property type="match status" value="1"/>
</dbReference>
<dbReference type="GO" id="GO:0015979">
    <property type="term" value="P:photosynthesis"/>
    <property type="evidence" value="ECO:0007669"/>
    <property type="project" value="UniProtKB-KW"/>
</dbReference>
<dbReference type="Pfam" id="PF13460">
    <property type="entry name" value="NAD_binding_10"/>
    <property type="match status" value="1"/>
</dbReference>
<gene>
    <name evidence="4" type="ORF">EV138_4993</name>
</gene>
<feature type="domain" description="NAD(P)-binding" evidence="3">
    <location>
        <begin position="6"/>
        <end position="193"/>
    </location>
</feature>
<dbReference type="Gene3D" id="3.40.50.720">
    <property type="entry name" value="NAD(P)-binding Rossmann-like Domain"/>
    <property type="match status" value="1"/>
</dbReference>
<evidence type="ECO:0000256" key="1">
    <source>
        <dbReference type="ARBA" id="ARBA00022531"/>
    </source>
</evidence>
<keyword evidence="1" id="KW-0602">Photosynthesis</keyword>
<evidence type="ECO:0000259" key="3">
    <source>
        <dbReference type="Pfam" id="PF13460"/>
    </source>
</evidence>
<reference evidence="4 5" key="1">
    <citation type="submission" date="2019-03" db="EMBL/GenBank/DDBJ databases">
        <title>Genomic Encyclopedia of Type Strains, Phase III (KMG-III): the genomes of soil and plant-associated and newly described type strains.</title>
        <authorList>
            <person name="Whitman W."/>
        </authorList>
    </citation>
    <scope>NUCLEOTIDE SEQUENCE [LARGE SCALE GENOMIC DNA]</scope>
    <source>
        <strain evidence="4 5">VKM Ac-2575</strain>
    </source>
</reference>